<dbReference type="PANTHER" id="PTHR43267">
    <property type="entry name" value="TRNA THREONYLCARBAMOYLADENOSINE DEHYDRATASE"/>
    <property type="match status" value="1"/>
</dbReference>
<dbReference type="EMBL" id="JAZGSY010000020">
    <property type="protein sequence ID" value="KAL1843262.1"/>
    <property type="molecule type" value="Genomic_DNA"/>
</dbReference>
<name>A0ABR3VNC3_HUMIN</name>
<evidence type="ECO:0000259" key="2">
    <source>
        <dbReference type="Pfam" id="PF00899"/>
    </source>
</evidence>
<sequence length="513" mass="56691">MTSLTSNPKLQLAATAVVSAAVAAGAVLTLQRLQRDDRVSHRKQSVPVSGAPNNDPLPQSVTRVGPLPRPDKEDEHNQALAHRAQNGDFDDELILEQLARNRVFLGDAGLAKLREAFVIVVGCGGVGSHACATLARSGVSRLRLIDFDQVTLSSLNRHAVATLADVGLPKVQCLQRRLVAVTPWVLFDLRLQKFDASVADDLLGDWEMEGDSTRRRPDFVIDAIDNIESKVELLKYCHDHGLPVISAMGAGTKSDPTRVMVGDIGASFEDPLSRATRRRLKLQGVNSGIPVVYSTEKMTEGKATLLPLPDEEFQKGAVGELGVLPDFRVRILPVLGTMPAVFGYTAANHVILKLTGYPMDYQPAKARDKMYESILAYVQASEEKLVRMFEGGPTDVCIGLKVPITPGDIAFVVEEAFRGRSAVTGIPTKLMLIRWRKPERSTLVRIGEQGTKDEQKSSDLRLRDLVCMTKEEAVRHQKEVLHGEKRLEDLYNQEVIERVETYQKEAEAYERFR</sequence>
<dbReference type="InterPro" id="IPR000594">
    <property type="entry name" value="ThiF_NAD_FAD-bd"/>
</dbReference>
<comment type="caution">
    <text evidence="3">The sequence shown here is derived from an EMBL/GenBank/DDBJ whole genome shotgun (WGS) entry which is preliminary data.</text>
</comment>
<reference evidence="3 4" key="1">
    <citation type="journal article" date="2024" name="Commun. Biol.">
        <title>Comparative genomic analysis of thermophilic fungi reveals convergent evolutionary adaptations and gene losses.</title>
        <authorList>
            <person name="Steindorff A.S."/>
            <person name="Aguilar-Pontes M.V."/>
            <person name="Robinson A.J."/>
            <person name="Andreopoulos B."/>
            <person name="LaButti K."/>
            <person name="Kuo A."/>
            <person name="Mondo S."/>
            <person name="Riley R."/>
            <person name="Otillar R."/>
            <person name="Haridas S."/>
            <person name="Lipzen A."/>
            <person name="Grimwood J."/>
            <person name="Schmutz J."/>
            <person name="Clum A."/>
            <person name="Reid I.D."/>
            <person name="Moisan M.C."/>
            <person name="Butler G."/>
            <person name="Nguyen T.T.M."/>
            <person name="Dewar K."/>
            <person name="Conant G."/>
            <person name="Drula E."/>
            <person name="Henrissat B."/>
            <person name="Hansel C."/>
            <person name="Singer S."/>
            <person name="Hutchinson M.I."/>
            <person name="de Vries R.P."/>
            <person name="Natvig D.O."/>
            <person name="Powell A.J."/>
            <person name="Tsang A."/>
            <person name="Grigoriev I.V."/>
        </authorList>
    </citation>
    <scope>NUCLEOTIDE SEQUENCE [LARGE SCALE GENOMIC DNA]</scope>
    <source>
        <strain evidence="3 4">CBS 620.91</strain>
    </source>
</reference>
<feature type="domain" description="THIF-type NAD/FAD binding fold" evidence="2">
    <location>
        <begin position="100"/>
        <end position="361"/>
    </location>
</feature>
<gene>
    <name evidence="3" type="ORF">VTJ49DRAFT_2371</name>
</gene>
<dbReference type="InterPro" id="IPR035985">
    <property type="entry name" value="Ubiquitin-activating_enz"/>
</dbReference>
<proteinExistence type="predicted"/>
<dbReference type="Gene3D" id="3.40.50.720">
    <property type="entry name" value="NAD(P)-binding Rossmann-like Domain"/>
    <property type="match status" value="1"/>
</dbReference>
<evidence type="ECO:0000313" key="3">
    <source>
        <dbReference type="EMBL" id="KAL1843262.1"/>
    </source>
</evidence>
<organism evidence="3 4">
    <name type="scientific">Humicola insolens</name>
    <name type="common">Soft-rot fungus</name>
    <dbReference type="NCBI Taxonomy" id="85995"/>
    <lineage>
        <taxon>Eukaryota</taxon>
        <taxon>Fungi</taxon>
        <taxon>Dikarya</taxon>
        <taxon>Ascomycota</taxon>
        <taxon>Pezizomycotina</taxon>
        <taxon>Sordariomycetes</taxon>
        <taxon>Sordariomycetidae</taxon>
        <taxon>Sordariales</taxon>
        <taxon>Chaetomiaceae</taxon>
        <taxon>Mycothermus</taxon>
    </lineage>
</organism>
<feature type="region of interest" description="Disordered" evidence="1">
    <location>
        <begin position="36"/>
        <end position="78"/>
    </location>
</feature>
<dbReference type="Pfam" id="PF00899">
    <property type="entry name" value="ThiF"/>
    <property type="match status" value="1"/>
</dbReference>
<dbReference type="InterPro" id="IPR045886">
    <property type="entry name" value="ThiF/MoeB/HesA"/>
</dbReference>
<dbReference type="CDD" id="cd00755">
    <property type="entry name" value="YgdL_like"/>
    <property type="match status" value="1"/>
</dbReference>
<evidence type="ECO:0000313" key="4">
    <source>
        <dbReference type="Proteomes" id="UP001583172"/>
    </source>
</evidence>
<dbReference type="Proteomes" id="UP001583172">
    <property type="component" value="Unassembled WGS sequence"/>
</dbReference>
<dbReference type="SUPFAM" id="SSF69572">
    <property type="entry name" value="Activating enzymes of the ubiquitin-like proteins"/>
    <property type="match status" value="1"/>
</dbReference>
<dbReference type="PANTHER" id="PTHR43267:SF2">
    <property type="entry name" value="TRNA THREONYLCARBAMOYLADENOSINE DEHYDRATASE 1-RELATED"/>
    <property type="match status" value="1"/>
</dbReference>
<protein>
    <recommendedName>
        <fullName evidence="2">THIF-type NAD/FAD binding fold domain-containing protein</fullName>
    </recommendedName>
</protein>
<keyword evidence="4" id="KW-1185">Reference proteome</keyword>
<accession>A0ABR3VNC3</accession>
<evidence type="ECO:0000256" key="1">
    <source>
        <dbReference type="SAM" id="MobiDB-lite"/>
    </source>
</evidence>